<protein>
    <recommendedName>
        <fullName evidence="3">Glucokinase</fullName>
        <ecNumber evidence="3">2.7.1.2</ecNumber>
    </recommendedName>
    <alternativeName>
        <fullName evidence="3">Glucose kinase</fullName>
    </alternativeName>
</protein>
<evidence type="ECO:0000256" key="2">
    <source>
        <dbReference type="ARBA" id="ARBA00022777"/>
    </source>
</evidence>
<dbReference type="HAMAP" id="MF_00524">
    <property type="entry name" value="Glucokinase"/>
    <property type="match status" value="1"/>
</dbReference>
<dbReference type="SUPFAM" id="SSF53067">
    <property type="entry name" value="Actin-like ATPase domain"/>
    <property type="match status" value="1"/>
</dbReference>
<keyword evidence="3" id="KW-0324">Glycolysis</keyword>
<sequence>MTEKHDQDAAVSFPILIGDIGGTNARFAILVDANASPRDFPVFATADFDTIDEAIQTVVLDSTSVQPRSAIFAIAAPVDGDEIKLTNCNWVVRPYAMIESLGFEEVIVLNDFEAQALAAASLEPEYLRAIGEAKAEKYATRVVVGPGTGLGVAGLVHSHHMWIPVPGEGGHIDLGPRSSRDFEIFPYLEPIEGRISAEQLLCGDGLLNIYRAICKSGGLDPVCNKPSEVTAAGLDCEDAAASEALDLFAAYLGRVAGDLALIFMARGGVFIAGGIAQKIIPVLMRPDFRNAFEDKAPHSTLMKSIPTCVITHPLAALSGLSAYARAPGRFGVTTDGRRWKKQMLHA</sequence>
<dbReference type="RefSeq" id="WP_220228866.1">
    <property type="nucleotide sequence ID" value="NZ_JAICBX010000002.1"/>
</dbReference>
<keyword evidence="6" id="KW-1185">Reference proteome</keyword>
<evidence type="ECO:0000313" key="6">
    <source>
        <dbReference type="Proteomes" id="UP001196509"/>
    </source>
</evidence>
<dbReference type="EMBL" id="JAICBX010000002">
    <property type="protein sequence ID" value="MBW8638221.1"/>
    <property type="molecule type" value="Genomic_DNA"/>
</dbReference>
<keyword evidence="3" id="KW-0963">Cytoplasm</keyword>
<feature type="binding site" evidence="3">
    <location>
        <begin position="18"/>
        <end position="23"/>
    </location>
    <ligand>
        <name>ATP</name>
        <dbReference type="ChEBI" id="CHEBI:30616"/>
    </ligand>
</feature>
<dbReference type="Pfam" id="PF02685">
    <property type="entry name" value="Glucokinase"/>
    <property type="match status" value="1"/>
</dbReference>
<dbReference type="InterPro" id="IPR050201">
    <property type="entry name" value="Bacterial_glucokinase"/>
</dbReference>
<comment type="subcellular location">
    <subcellularLocation>
        <location evidence="3">Cytoplasm</location>
    </subcellularLocation>
</comment>
<reference evidence="5" key="1">
    <citation type="submission" date="2021-08" db="EMBL/GenBank/DDBJ databases">
        <title>Hoeflea bacterium WL0058 sp. nov., isolated from the sediment.</title>
        <authorList>
            <person name="Wang L."/>
            <person name="Zhang D."/>
        </authorList>
    </citation>
    <scope>NUCLEOTIDE SEQUENCE</scope>
    <source>
        <strain evidence="5">WL0058</strain>
    </source>
</reference>
<organism evidence="5 6">
    <name type="scientific">Flavimaribacter sediminis</name>
    <dbReference type="NCBI Taxonomy" id="2865987"/>
    <lineage>
        <taxon>Bacteria</taxon>
        <taxon>Pseudomonadati</taxon>
        <taxon>Pseudomonadota</taxon>
        <taxon>Alphaproteobacteria</taxon>
        <taxon>Hyphomicrobiales</taxon>
        <taxon>Rhizobiaceae</taxon>
        <taxon>Flavimaribacter</taxon>
    </lineage>
</organism>
<comment type="caution">
    <text evidence="5">The sequence shown here is derived from an EMBL/GenBank/DDBJ whole genome shotgun (WGS) entry which is preliminary data.</text>
</comment>
<dbReference type="GO" id="GO:0005829">
    <property type="term" value="C:cytosol"/>
    <property type="evidence" value="ECO:0007669"/>
    <property type="project" value="TreeGrafter"/>
</dbReference>
<dbReference type="GO" id="GO:0005536">
    <property type="term" value="F:D-glucose binding"/>
    <property type="evidence" value="ECO:0007669"/>
    <property type="project" value="InterPro"/>
</dbReference>
<accession>A0AAE2ZP15</accession>
<dbReference type="NCBIfam" id="TIGR00749">
    <property type="entry name" value="glk"/>
    <property type="match status" value="1"/>
</dbReference>
<dbReference type="Gene3D" id="3.40.367.20">
    <property type="match status" value="1"/>
</dbReference>
<dbReference type="GO" id="GO:0004340">
    <property type="term" value="F:glucokinase activity"/>
    <property type="evidence" value="ECO:0007669"/>
    <property type="project" value="UniProtKB-UniRule"/>
</dbReference>
<dbReference type="InterPro" id="IPR043129">
    <property type="entry name" value="ATPase_NBD"/>
</dbReference>
<dbReference type="InterPro" id="IPR003836">
    <property type="entry name" value="Glucokinase"/>
</dbReference>
<dbReference type="GO" id="GO:0006096">
    <property type="term" value="P:glycolytic process"/>
    <property type="evidence" value="ECO:0007669"/>
    <property type="project" value="UniProtKB-UniRule"/>
</dbReference>
<dbReference type="Gene3D" id="3.30.420.40">
    <property type="match status" value="1"/>
</dbReference>
<dbReference type="GO" id="GO:0005524">
    <property type="term" value="F:ATP binding"/>
    <property type="evidence" value="ECO:0007669"/>
    <property type="project" value="UniProtKB-UniRule"/>
</dbReference>
<dbReference type="PANTHER" id="PTHR47690:SF1">
    <property type="entry name" value="GLUCOKINASE"/>
    <property type="match status" value="1"/>
</dbReference>
<dbReference type="CDD" id="cd24008">
    <property type="entry name" value="ASKHA_NBD_GLK"/>
    <property type="match status" value="1"/>
</dbReference>
<evidence type="ECO:0000256" key="3">
    <source>
        <dbReference type="HAMAP-Rule" id="MF_00524"/>
    </source>
</evidence>
<evidence type="ECO:0000256" key="1">
    <source>
        <dbReference type="ARBA" id="ARBA00022679"/>
    </source>
</evidence>
<name>A0AAE2ZP15_9HYPH</name>
<keyword evidence="2 3" id="KW-0418">Kinase</keyword>
<dbReference type="EC" id="2.7.1.2" evidence="3"/>
<comment type="catalytic activity">
    <reaction evidence="3">
        <text>D-glucose + ATP = D-glucose 6-phosphate + ADP + H(+)</text>
        <dbReference type="Rhea" id="RHEA:17825"/>
        <dbReference type="ChEBI" id="CHEBI:4167"/>
        <dbReference type="ChEBI" id="CHEBI:15378"/>
        <dbReference type="ChEBI" id="CHEBI:30616"/>
        <dbReference type="ChEBI" id="CHEBI:61548"/>
        <dbReference type="ChEBI" id="CHEBI:456216"/>
        <dbReference type="EC" id="2.7.1.2"/>
    </reaction>
</comment>
<proteinExistence type="inferred from homology"/>
<dbReference type="NCBIfam" id="NF001417">
    <property type="entry name" value="PRK00292.1-4"/>
    <property type="match status" value="1"/>
</dbReference>
<comment type="similarity">
    <text evidence="3 4">Belongs to the bacterial glucokinase family.</text>
</comment>
<keyword evidence="3" id="KW-0547">Nucleotide-binding</keyword>
<gene>
    <name evidence="3" type="primary">glk</name>
    <name evidence="5" type="ORF">K1W69_13580</name>
</gene>
<dbReference type="PANTHER" id="PTHR47690">
    <property type="entry name" value="GLUCOKINASE"/>
    <property type="match status" value="1"/>
</dbReference>
<dbReference type="AlphaFoldDB" id="A0AAE2ZP15"/>
<dbReference type="Proteomes" id="UP001196509">
    <property type="component" value="Unassembled WGS sequence"/>
</dbReference>
<evidence type="ECO:0000313" key="5">
    <source>
        <dbReference type="EMBL" id="MBW8638221.1"/>
    </source>
</evidence>
<keyword evidence="1 3" id="KW-0808">Transferase</keyword>
<keyword evidence="3" id="KW-0067">ATP-binding</keyword>
<evidence type="ECO:0000256" key="4">
    <source>
        <dbReference type="RuleBase" id="RU004046"/>
    </source>
</evidence>